<protein>
    <submittedName>
        <fullName evidence="2">Protein SPA1-RELATED 4</fullName>
    </submittedName>
</protein>
<dbReference type="InterPro" id="IPR044630">
    <property type="entry name" value="SPA1/2/3/4"/>
</dbReference>
<evidence type="ECO:0000313" key="2">
    <source>
        <dbReference type="EMBL" id="KAL0301182.1"/>
    </source>
</evidence>
<accession>A0AAW2K3N9</accession>
<reference evidence="2" key="1">
    <citation type="submission" date="2020-06" db="EMBL/GenBank/DDBJ databases">
        <authorList>
            <person name="Li T."/>
            <person name="Hu X."/>
            <person name="Zhang T."/>
            <person name="Song X."/>
            <person name="Zhang H."/>
            <person name="Dai N."/>
            <person name="Sheng W."/>
            <person name="Hou X."/>
            <person name="Wei L."/>
        </authorList>
    </citation>
    <scope>NUCLEOTIDE SEQUENCE</scope>
    <source>
        <strain evidence="2">G02</strain>
        <tissue evidence="2">Leaf</tissue>
    </source>
</reference>
<feature type="compositionally biased region" description="Low complexity" evidence="1">
    <location>
        <begin position="11"/>
        <end position="24"/>
    </location>
</feature>
<proteinExistence type="predicted"/>
<feature type="compositionally biased region" description="Low complexity" evidence="1">
    <location>
        <begin position="37"/>
        <end position="47"/>
    </location>
</feature>
<dbReference type="GO" id="GO:0009640">
    <property type="term" value="P:photomorphogenesis"/>
    <property type="evidence" value="ECO:0007669"/>
    <property type="project" value="InterPro"/>
</dbReference>
<feature type="region of interest" description="Disordered" evidence="1">
    <location>
        <begin position="220"/>
        <end position="252"/>
    </location>
</feature>
<dbReference type="PANTHER" id="PTHR44218">
    <property type="entry name" value="PROTEIN SPA1-RELATED 2"/>
    <property type="match status" value="1"/>
</dbReference>
<dbReference type="AlphaFoldDB" id="A0AAW2K3N9"/>
<comment type="caution">
    <text evidence="2">The sequence shown here is derived from an EMBL/GenBank/DDBJ whole genome shotgun (WGS) entry which is preliminary data.</text>
</comment>
<dbReference type="EMBL" id="JACGWJ010000030">
    <property type="protein sequence ID" value="KAL0301182.1"/>
    <property type="molecule type" value="Genomic_DNA"/>
</dbReference>
<sequence length="287" mass="32067">MSSFNRVSFIESASAQDSGSDSQEYGSNSNTAELKGSSSPLPRNSSSHQRSVNQLGVLDCRPGGMLLRKLTLKPVACNHVQVRVCMLWKPLAMNEQEKEAFISNETNIAHGIQLVQQSRRGFWWSYFLCFRYLSTRVFYSSREKHNHGKPETPCPPSTLLLKWPKEASFCLWLLHPEPSSRPKMIKQDAADSLNETISVISSDIEEVSKLQTALRTKGGSSLELGKDSAYDPHSVNEDDDSSSSGSRKRIRHGLDITSQMNLTTMLMNVGNWNLQDIKEAFSPKVLG</sequence>
<reference evidence="2" key="2">
    <citation type="journal article" date="2024" name="Plant">
        <title>Genomic evolution and insights into agronomic trait innovations of Sesamum species.</title>
        <authorList>
            <person name="Miao H."/>
            <person name="Wang L."/>
            <person name="Qu L."/>
            <person name="Liu H."/>
            <person name="Sun Y."/>
            <person name="Le M."/>
            <person name="Wang Q."/>
            <person name="Wei S."/>
            <person name="Zheng Y."/>
            <person name="Lin W."/>
            <person name="Duan Y."/>
            <person name="Cao H."/>
            <person name="Xiong S."/>
            <person name="Wang X."/>
            <person name="Wei L."/>
            <person name="Li C."/>
            <person name="Ma Q."/>
            <person name="Ju M."/>
            <person name="Zhao R."/>
            <person name="Li G."/>
            <person name="Mu C."/>
            <person name="Tian Q."/>
            <person name="Mei H."/>
            <person name="Zhang T."/>
            <person name="Gao T."/>
            <person name="Zhang H."/>
        </authorList>
    </citation>
    <scope>NUCLEOTIDE SEQUENCE</scope>
    <source>
        <strain evidence="2">G02</strain>
    </source>
</reference>
<evidence type="ECO:0000256" key="1">
    <source>
        <dbReference type="SAM" id="MobiDB-lite"/>
    </source>
</evidence>
<name>A0AAW2K3N9_SESRA</name>
<gene>
    <name evidence="2" type="ORF">Sradi_6395000</name>
</gene>
<organism evidence="2">
    <name type="scientific">Sesamum radiatum</name>
    <name type="common">Black benniseed</name>
    <dbReference type="NCBI Taxonomy" id="300843"/>
    <lineage>
        <taxon>Eukaryota</taxon>
        <taxon>Viridiplantae</taxon>
        <taxon>Streptophyta</taxon>
        <taxon>Embryophyta</taxon>
        <taxon>Tracheophyta</taxon>
        <taxon>Spermatophyta</taxon>
        <taxon>Magnoliopsida</taxon>
        <taxon>eudicotyledons</taxon>
        <taxon>Gunneridae</taxon>
        <taxon>Pentapetalae</taxon>
        <taxon>asterids</taxon>
        <taxon>lamiids</taxon>
        <taxon>Lamiales</taxon>
        <taxon>Pedaliaceae</taxon>
        <taxon>Sesamum</taxon>
    </lineage>
</organism>
<dbReference type="PANTHER" id="PTHR44218:SF1">
    <property type="entry name" value="PROTEIN SPA1-RELATED 3"/>
    <property type="match status" value="1"/>
</dbReference>
<feature type="compositionally biased region" description="Basic and acidic residues" evidence="1">
    <location>
        <begin position="224"/>
        <end position="236"/>
    </location>
</feature>
<feature type="region of interest" description="Disordered" evidence="1">
    <location>
        <begin position="1"/>
        <end position="50"/>
    </location>
</feature>